<dbReference type="Proteomes" id="UP000694853">
    <property type="component" value="Unplaced"/>
</dbReference>
<dbReference type="KEGG" id="aprc:113868100"/>
<dbReference type="GeneID" id="113868100"/>
<feature type="region of interest" description="Disordered" evidence="7">
    <location>
        <begin position="50"/>
        <end position="70"/>
    </location>
</feature>
<accession>A0A8B8LUM9</accession>
<proteinExistence type="predicted"/>
<protein>
    <submittedName>
        <fullName evidence="10">Transcription factor bHLH118-like</fullName>
    </submittedName>
</protein>
<keyword evidence="6" id="KW-0539">Nucleus</keyword>
<organism evidence="9 10">
    <name type="scientific">Abrus precatorius</name>
    <name type="common">Indian licorice</name>
    <name type="synonym">Glycine abrus</name>
    <dbReference type="NCBI Taxonomy" id="3816"/>
    <lineage>
        <taxon>Eukaryota</taxon>
        <taxon>Viridiplantae</taxon>
        <taxon>Streptophyta</taxon>
        <taxon>Embryophyta</taxon>
        <taxon>Tracheophyta</taxon>
        <taxon>Spermatophyta</taxon>
        <taxon>Magnoliopsida</taxon>
        <taxon>eudicotyledons</taxon>
        <taxon>Gunneridae</taxon>
        <taxon>Pentapetalae</taxon>
        <taxon>rosids</taxon>
        <taxon>fabids</taxon>
        <taxon>Fabales</taxon>
        <taxon>Fabaceae</taxon>
        <taxon>Papilionoideae</taxon>
        <taxon>50 kb inversion clade</taxon>
        <taxon>NPAAA clade</taxon>
        <taxon>indigoferoid/millettioid clade</taxon>
        <taxon>Abreae</taxon>
        <taxon>Abrus</taxon>
    </lineage>
</organism>
<dbReference type="PROSITE" id="PS50888">
    <property type="entry name" value="BHLH"/>
    <property type="match status" value="1"/>
</dbReference>
<dbReference type="SUPFAM" id="SSF47459">
    <property type="entry name" value="HLH, helix-loop-helix DNA-binding domain"/>
    <property type="match status" value="1"/>
</dbReference>
<dbReference type="PANTHER" id="PTHR13935">
    <property type="entry name" value="ACHAETE-SCUTE TRANSCRIPTION FACTOR-RELATED"/>
    <property type="match status" value="1"/>
</dbReference>
<feature type="domain" description="BHLH" evidence="8">
    <location>
        <begin position="69"/>
        <end position="121"/>
    </location>
</feature>
<dbReference type="InterPro" id="IPR036638">
    <property type="entry name" value="HLH_DNA-bd_sf"/>
</dbReference>
<dbReference type="GO" id="GO:0046983">
    <property type="term" value="F:protein dimerization activity"/>
    <property type="evidence" value="ECO:0007669"/>
    <property type="project" value="InterPro"/>
</dbReference>
<keyword evidence="5" id="KW-0804">Transcription</keyword>
<dbReference type="InterPro" id="IPR015660">
    <property type="entry name" value="MASH1/Ascl1a-like"/>
</dbReference>
<keyword evidence="9" id="KW-1185">Reference proteome</keyword>
<dbReference type="CDD" id="cd18914">
    <property type="entry name" value="bHLH_AtORG2_like"/>
    <property type="match status" value="1"/>
</dbReference>
<dbReference type="AlphaFoldDB" id="A0A8B8LUM9"/>
<evidence type="ECO:0000256" key="6">
    <source>
        <dbReference type="ARBA" id="ARBA00023242"/>
    </source>
</evidence>
<dbReference type="InterPro" id="IPR011598">
    <property type="entry name" value="bHLH_dom"/>
</dbReference>
<dbReference type="SMART" id="SM00353">
    <property type="entry name" value="HLH"/>
    <property type="match status" value="1"/>
</dbReference>
<comment type="subunit">
    <text evidence="2">Homodimer.</text>
</comment>
<dbReference type="OrthoDB" id="1935281at2759"/>
<evidence type="ECO:0000256" key="2">
    <source>
        <dbReference type="ARBA" id="ARBA00011738"/>
    </source>
</evidence>
<evidence type="ECO:0000256" key="3">
    <source>
        <dbReference type="ARBA" id="ARBA00023015"/>
    </source>
</evidence>
<dbReference type="GO" id="GO:0000977">
    <property type="term" value="F:RNA polymerase II transcription regulatory region sequence-specific DNA binding"/>
    <property type="evidence" value="ECO:0007669"/>
    <property type="project" value="TreeGrafter"/>
</dbReference>
<evidence type="ECO:0000256" key="1">
    <source>
        <dbReference type="ARBA" id="ARBA00004123"/>
    </source>
</evidence>
<name>A0A8B8LUM9_ABRPR</name>
<dbReference type="GO" id="GO:0000981">
    <property type="term" value="F:DNA-binding transcription factor activity, RNA polymerase II-specific"/>
    <property type="evidence" value="ECO:0007669"/>
    <property type="project" value="TreeGrafter"/>
</dbReference>
<gene>
    <name evidence="10" type="primary">LOC113868100</name>
</gene>
<sequence>MFPLQRGNELVIQFSNSPHQQQHKISEDLILDDYASLDVNYSDKKFSSSHPKKCFNGADKNHGSSNEHKKKMIHREIERQRRQEMATFIASLRSLLPLEFIKGKRSISDHMSEAVNYIKHMQHNIKELGAKRDKLKKLSNYSKMENNHETLHTYGNFTVHENNGIVGIEITSGFRKESFKLSKLLQLLIEEGLEVVSCLSTEANGRLLHSVQCEVNDSNSVDLSELRRKVANVIPTHKCFD</sequence>
<dbReference type="PANTHER" id="PTHR13935:SF145">
    <property type="entry name" value="TRANSCRIPTION FACTOR BHLH FAMILY-RELATED"/>
    <property type="match status" value="1"/>
</dbReference>
<reference evidence="10" key="2">
    <citation type="submission" date="2025-08" db="UniProtKB">
        <authorList>
            <consortium name="RefSeq"/>
        </authorList>
    </citation>
    <scope>IDENTIFICATION</scope>
    <source>
        <tissue evidence="10">Young leaves</tissue>
    </source>
</reference>
<dbReference type="GO" id="GO:0090575">
    <property type="term" value="C:RNA polymerase II transcription regulator complex"/>
    <property type="evidence" value="ECO:0007669"/>
    <property type="project" value="TreeGrafter"/>
</dbReference>
<comment type="subcellular location">
    <subcellularLocation>
        <location evidence="1">Nucleus</location>
    </subcellularLocation>
</comment>
<evidence type="ECO:0000256" key="7">
    <source>
        <dbReference type="SAM" id="MobiDB-lite"/>
    </source>
</evidence>
<dbReference type="Pfam" id="PF00010">
    <property type="entry name" value="HLH"/>
    <property type="match status" value="1"/>
</dbReference>
<dbReference type="RefSeq" id="XP_027359467.1">
    <property type="nucleotide sequence ID" value="XM_027503666.1"/>
</dbReference>
<evidence type="ECO:0000313" key="9">
    <source>
        <dbReference type="Proteomes" id="UP000694853"/>
    </source>
</evidence>
<reference evidence="9" key="1">
    <citation type="journal article" date="2019" name="Toxins">
        <title>Detection of Abrin-Like and Prepropulchellin-Like Toxin Genes and Transcripts Using Whole Genome Sequencing and Full-Length Transcript Sequencing of Abrus precatorius.</title>
        <authorList>
            <person name="Hovde B.T."/>
            <person name="Daligault H.E."/>
            <person name="Hanschen E.R."/>
            <person name="Kunde Y.A."/>
            <person name="Johnson M.B."/>
            <person name="Starkenburg S.R."/>
            <person name="Johnson S.L."/>
        </authorList>
    </citation>
    <scope>NUCLEOTIDE SEQUENCE [LARGE SCALE GENOMIC DNA]</scope>
</reference>
<dbReference type="Gene3D" id="4.10.280.10">
    <property type="entry name" value="Helix-loop-helix DNA-binding domain"/>
    <property type="match status" value="1"/>
</dbReference>
<evidence type="ECO:0000256" key="5">
    <source>
        <dbReference type="ARBA" id="ARBA00023163"/>
    </source>
</evidence>
<keyword evidence="3" id="KW-0805">Transcription regulation</keyword>
<keyword evidence="4" id="KW-0238">DNA-binding</keyword>
<evidence type="ECO:0000256" key="4">
    <source>
        <dbReference type="ARBA" id="ARBA00023125"/>
    </source>
</evidence>
<dbReference type="FunFam" id="4.10.280.10:FF:000085">
    <property type="entry name" value="Transcription factor bHLH126"/>
    <property type="match status" value="1"/>
</dbReference>
<evidence type="ECO:0000313" key="10">
    <source>
        <dbReference type="RefSeq" id="XP_027359467.1"/>
    </source>
</evidence>
<evidence type="ECO:0000259" key="8">
    <source>
        <dbReference type="PROSITE" id="PS50888"/>
    </source>
</evidence>